<proteinExistence type="predicted"/>
<dbReference type="RefSeq" id="WP_241972200.1">
    <property type="nucleotide sequence ID" value="NZ_LR134173.1"/>
</dbReference>
<organism evidence="1 2">
    <name type="scientific">Legionella cherrii</name>
    <dbReference type="NCBI Taxonomy" id="28084"/>
    <lineage>
        <taxon>Bacteria</taxon>
        <taxon>Pseudomonadati</taxon>
        <taxon>Pseudomonadota</taxon>
        <taxon>Gammaproteobacteria</taxon>
        <taxon>Legionellales</taxon>
        <taxon>Legionellaceae</taxon>
        <taxon>Legionella</taxon>
    </lineage>
</organism>
<dbReference type="SUPFAM" id="SSF140736">
    <property type="entry name" value="Rv1873-like"/>
    <property type="match status" value="1"/>
</dbReference>
<protein>
    <submittedName>
        <fullName evidence="1">Uncharacterized conserved protein</fullName>
    </submittedName>
</protein>
<name>A0ABY6T9D9_9GAMM</name>
<keyword evidence="2" id="KW-1185">Reference proteome</keyword>
<dbReference type="Proteomes" id="UP000277577">
    <property type="component" value="Chromosome"/>
</dbReference>
<dbReference type="InterPro" id="IPR036287">
    <property type="entry name" value="Rv1873-like_sf"/>
</dbReference>
<accession>A0ABY6T9D9</accession>
<dbReference type="Pfam" id="PF08837">
    <property type="entry name" value="DUF1810"/>
    <property type="match status" value="1"/>
</dbReference>
<sequence>MSTIHRFIEAQQGQNSSASFEQAYNELKAGGKQSHWIWYVFPQLKQLGFSSTAQYFGIVDFNEACAYLQKRGAFSKLSQSHPISRATTKKQDSCFDPYEWRN</sequence>
<evidence type="ECO:0000313" key="1">
    <source>
        <dbReference type="EMBL" id="VEB39006.1"/>
    </source>
</evidence>
<reference evidence="1 2" key="1">
    <citation type="submission" date="2018-12" db="EMBL/GenBank/DDBJ databases">
        <authorList>
            <consortium name="Pathogen Informatics"/>
        </authorList>
    </citation>
    <scope>NUCLEOTIDE SEQUENCE [LARGE SCALE GENOMIC DNA]</scope>
    <source>
        <strain evidence="1 2">NCTC11976</strain>
    </source>
</reference>
<dbReference type="Gene3D" id="1.25.40.380">
    <property type="entry name" value="Protein of unknown function DUF1810"/>
    <property type="match status" value="1"/>
</dbReference>
<evidence type="ECO:0000313" key="2">
    <source>
        <dbReference type="Proteomes" id="UP000277577"/>
    </source>
</evidence>
<dbReference type="InterPro" id="IPR014937">
    <property type="entry name" value="DUF1810"/>
</dbReference>
<gene>
    <name evidence="1" type="ORF">NCTC11976_03027</name>
</gene>
<dbReference type="EMBL" id="LR134173">
    <property type="protein sequence ID" value="VEB39006.1"/>
    <property type="molecule type" value="Genomic_DNA"/>
</dbReference>